<sequence length="261" mass="31968">MQEITLNEQKKVLIDLLRYFDKFCKKYNIIYSLGGGTLIGAVRHKGFIPWDDDIDIYMHYDEYDKLRKYWKNSENIYMEDIYDRNCRYFYFLAKIYNKNYLIEDYEGQRCPFFLDIFIYDYIPNDIDLVRKTAKKIKFLRKLIRSFVKRSEEFAFLSKLCICCSKYLNKQLDKTLKNWRSTYTNNSCENIALFISECSEWNNSIMHKKYFSKTIDLCFEDEKYPCMNGYDEHLRKYYGNYMKLPPEDQRTPKHGFKFYKLY</sequence>
<dbReference type="InterPro" id="IPR052942">
    <property type="entry name" value="LPS_cholinephosphotransferase"/>
</dbReference>
<evidence type="ECO:0000313" key="2">
    <source>
        <dbReference type="EMBL" id="EAK9940473.1"/>
    </source>
</evidence>
<accession>A0A5L8WE55</accession>
<comment type="caution">
    <text evidence="2">The sequence shown here is derived from an EMBL/GenBank/DDBJ whole genome shotgun (WGS) entry which is preliminary data.</text>
</comment>
<proteinExistence type="predicted"/>
<dbReference type="GO" id="GO:0009100">
    <property type="term" value="P:glycoprotein metabolic process"/>
    <property type="evidence" value="ECO:0007669"/>
    <property type="project" value="UniProtKB-ARBA"/>
</dbReference>
<dbReference type="EMBL" id="AACKMK010000009">
    <property type="protein sequence ID" value="EAK9940473.1"/>
    <property type="molecule type" value="Genomic_DNA"/>
</dbReference>
<organism evidence="2">
    <name type="scientific">Campylobacter lari</name>
    <dbReference type="NCBI Taxonomy" id="201"/>
    <lineage>
        <taxon>Bacteria</taxon>
        <taxon>Pseudomonadati</taxon>
        <taxon>Campylobacterota</taxon>
        <taxon>Epsilonproteobacteria</taxon>
        <taxon>Campylobacterales</taxon>
        <taxon>Campylobacteraceae</taxon>
        <taxon>Campylobacter</taxon>
    </lineage>
</organism>
<dbReference type="AlphaFoldDB" id="A0A5L8WE55"/>
<name>A0A5L8WE55_CAMLA</name>
<dbReference type="PANTHER" id="PTHR43404:SF2">
    <property type="entry name" value="LIPOPOLYSACCHARIDE CHOLINEPHOSPHOTRANSFERASE LICD"/>
    <property type="match status" value="1"/>
</dbReference>
<dbReference type="Pfam" id="PF04991">
    <property type="entry name" value="LicD"/>
    <property type="match status" value="1"/>
</dbReference>
<dbReference type="InterPro" id="IPR007074">
    <property type="entry name" value="LicD/FKTN/FKRP_NTP_transf"/>
</dbReference>
<reference evidence="2" key="1">
    <citation type="submission" date="2018-05" db="EMBL/GenBank/DDBJ databases">
        <authorList>
            <consortium name="PulseNet: The National Subtyping Network for Foodborne Disease Surveillance"/>
            <person name="Tarr C.L."/>
            <person name="Trees E."/>
            <person name="Katz L.S."/>
            <person name="Carleton-Romer H.A."/>
            <person name="Stroika S."/>
            <person name="Kucerova Z."/>
            <person name="Roache K.F."/>
            <person name="Sabol A.L."/>
            <person name="Besser J."/>
            <person name="Gerner-Smidt P."/>
        </authorList>
    </citation>
    <scope>NUCLEOTIDE SEQUENCE</scope>
    <source>
        <strain evidence="2">2008D-7097</strain>
    </source>
</reference>
<protein>
    <submittedName>
        <fullName evidence="2">LicD family protein</fullName>
    </submittedName>
</protein>
<dbReference type="PANTHER" id="PTHR43404">
    <property type="entry name" value="LIPOPOLYSACCHARIDE CHOLINEPHOSPHOTRANSFERASE LICD"/>
    <property type="match status" value="1"/>
</dbReference>
<evidence type="ECO:0000259" key="1">
    <source>
        <dbReference type="Pfam" id="PF04991"/>
    </source>
</evidence>
<feature type="domain" description="LicD/FKTN/FKRP nucleotidyltransferase" evidence="1">
    <location>
        <begin position="24"/>
        <end position="238"/>
    </location>
</feature>
<gene>
    <name evidence="2" type="ORF">A0Y42_06540</name>
</gene>